<sequence>MLSVGTFLPAKADGGGVIAPDEHAVLLGLLEQTPGWEVVHGLDFRESHIRRGRVYCGDVCLSDLDVYLWHVDFARKPGSYDLDALLTLNRDTLVIPDPEQVAVAFDKHWAYLTLDRAGVAVPDSVLVSARNVEAAEPALAEWGCAVLKPRRGCFGWGVTFIDSFTTLRDIVGYIDAETTETRVRGVSQAASGRSFLLERFYPNSPHDWLGVTFVGGEIAYGFRKDGDRHARWNDTAWKVYDAGRGGGSVRYQEVPPSHTGLLHAARRAFDLPLVGFDVICHEGRPMVVDVNTGPALYEELFAAAGKTMAHELHRAYAAAVHRATGEQLQRSAR</sequence>
<dbReference type="RefSeq" id="WP_121230507.1">
    <property type="nucleotide sequence ID" value="NZ_JBIUBA010000048.1"/>
</dbReference>
<dbReference type="GO" id="GO:0005524">
    <property type="term" value="F:ATP binding"/>
    <property type="evidence" value="ECO:0007669"/>
    <property type="project" value="InterPro"/>
</dbReference>
<dbReference type="EMBL" id="RBXR01000001">
    <property type="protein sequence ID" value="RKT67210.1"/>
    <property type="molecule type" value="Genomic_DNA"/>
</dbReference>
<protein>
    <submittedName>
        <fullName evidence="1">Glutathione synthase/RimK-type ligase-like ATP-grasp enzyme</fullName>
    </submittedName>
</protein>
<dbReference type="Proteomes" id="UP000272729">
    <property type="component" value="Unassembled WGS sequence"/>
</dbReference>
<comment type="caution">
    <text evidence="1">The sequence shown here is derived from an EMBL/GenBank/DDBJ whole genome shotgun (WGS) entry which is preliminary data.</text>
</comment>
<organism evidence="1 2">
    <name type="scientific">Saccharothrix variisporea</name>
    <dbReference type="NCBI Taxonomy" id="543527"/>
    <lineage>
        <taxon>Bacteria</taxon>
        <taxon>Bacillati</taxon>
        <taxon>Actinomycetota</taxon>
        <taxon>Actinomycetes</taxon>
        <taxon>Pseudonocardiales</taxon>
        <taxon>Pseudonocardiaceae</taxon>
        <taxon>Saccharothrix</taxon>
    </lineage>
</organism>
<name>A0A495WZZ6_9PSEU</name>
<dbReference type="Gene3D" id="3.30.470.20">
    <property type="entry name" value="ATP-grasp fold, B domain"/>
    <property type="match status" value="1"/>
</dbReference>
<evidence type="ECO:0000313" key="1">
    <source>
        <dbReference type="EMBL" id="RKT67210.1"/>
    </source>
</evidence>
<gene>
    <name evidence="1" type="ORF">DFJ66_0379</name>
</gene>
<keyword evidence="1" id="KW-0436">Ligase</keyword>
<dbReference type="Gene3D" id="3.30.1490.20">
    <property type="entry name" value="ATP-grasp fold, A domain"/>
    <property type="match status" value="1"/>
</dbReference>
<keyword evidence="2" id="KW-1185">Reference proteome</keyword>
<dbReference type="GO" id="GO:0016879">
    <property type="term" value="F:ligase activity, forming carbon-nitrogen bonds"/>
    <property type="evidence" value="ECO:0007669"/>
    <property type="project" value="TreeGrafter"/>
</dbReference>
<dbReference type="PANTHER" id="PTHR21621:SF0">
    <property type="entry name" value="BETA-CITRYLGLUTAMATE SYNTHASE B-RELATED"/>
    <property type="match status" value="1"/>
</dbReference>
<dbReference type="SUPFAM" id="SSF56059">
    <property type="entry name" value="Glutathione synthetase ATP-binding domain-like"/>
    <property type="match status" value="1"/>
</dbReference>
<proteinExistence type="predicted"/>
<dbReference type="GO" id="GO:0005737">
    <property type="term" value="C:cytoplasm"/>
    <property type="evidence" value="ECO:0007669"/>
    <property type="project" value="TreeGrafter"/>
</dbReference>
<evidence type="ECO:0000313" key="2">
    <source>
        <dbReference type="Proteomes" id="UP000272729"/>
    </source>
</evidence>
<dbReference type="InterPro" id="IPR013815">
    <property type="entry name" value="ATP_grasp_subdomain_1"/>
</dbReference>
<accession>A0A495WZZ6</accession>
<dbReference type="PANTHER" id="PTHR21621">
    <property type="entry name" value="RIBOSOMAL PROTEIN S6 MODIFICATION PROTEIN"/>
    <property type="match status" value="1"/>
</dbReference>
<dbReference type="AlphaFoldDB" id="A0A495WZZ6"/>
<reference evidence="1 2" key="1">
    <citation type="submission" date="2018-10" db="EMBL/GenBank/DDBJ databases">
        <title>Sequencing the genomes of 1000 actinobacteria strains.</title>
        <authorList>
            <person name="Klenk H.-P."/>
        </authorList>
    </citation>
    <scope>NUCLEOTIDE SEQUENCE [LARGE SCALE GENOMIC DNA]</scope>
    <source>
        <strain evidence="1 2">DSM 43911</strain>
    </source>
</reference>
<dbReference type="OrthoDB" id="3664879at2"/>